<name>A0ABQ6I3W1_9MICO</name>
<organism evidence="3 4">
    <name type="scientific">Luteimicrobium album</name>
    <dbReference type="NCBI Taxonomy" id="1054550"/>
    <lineage>
        <taxon>Bacteria</taxon>
        <taxon>Bacillati</taxon>
        <taxon>Actinomycetota</taxon>
        <taxon>Actinomycetes</taxon>
        <taxon>Micrococcales</taxon>
        <taxon>Luteimicrobium</taxon>
    </lineage>
</organism>
<protein>
    <recommendedName>
        <fullName evidence="2">Protein-glutamine gamma-glutamyltransferase-like C-terminal domain-containing protein</fullName>
    </recommendedName>
</protein>
<evidence type="ECO:0000313" key="4">
    <source>
        <dbReference type="Proteomes" id="UP001157091"/>
    </source>
</evidence>
<evidence type="ECO:0000313" key="3">
    <source>
        <dbReference type="EMBL" id="GMA25162.1"/>
    </source>
</evidence>
<feature type="transmembrane region" description="Helical" evidence="1">
    <location>
        <begin position="88"/>
        <end position="109"/>
    </location>
</feature>
<dbReference type="Pfam" id="PF13559">
    <property type="entry name" value="DUF4129"/>
    <property type="match status" value="1"/>
</dbReference>
<evidence type="ECO:0000259" key="2">
    <source>
        <dbReference type="Pfam" id="PF13559"/>
    </source>
</evidence>
<keyword evidence="1" id="KW-1133">Transmembrane helix</keyword>
<gene>
    <name evidence="3" type="ORF">GCM10025864_29210</name>
</gene>
<feature type="domain" description="Protein-glutamine gamma-glutamyltransferase-like C-terminal" evidence="2">
    <location>
        <begin position="155"/>
        <end position="225"/>
    </location>
</feature>
<dbReference type="Proteomes" id="UP001157091">
    <property type="component" value="Unassembled WGS sequence"/>
</dbReference>
<proteinExistence type="predicted"/>
<evidence type="ECO:0000256" key="1">
    <source>
        <dbReference type="SAM" id="Phobius"/>
    </source>
</evidence>
<keyword evidence="1" id="KW-0812">Transmembrane</keyword>
<reference evidence="4" key="1">
    <citation type="journal article" date="2019" name="Int. J. Syst. Evol. Microbiol.">
        <title>The Global Catalogue of Microorganisms (GCM) 10K type strain sequencing project: providing services to taxonomists for standard genome sequencing and annotation.</title>
        <authorList>
            <consortium name="The Broad Institute Genomics Platform"/>
            <consortium name="The Broad Institute Genome Sequencing Center for Infectious Disease"/>
            <person name="Wu L."/>
            <person name="Ma J."/>
        </authorList>
    </citation>
    <scope>NUCLEOTIDE SEQUENCE [LARGE SCALE GENOMIC DNA]</scope>
    <source>
        <strain evidence="4">NBRC 106348</strain>
    </source>
</reference>
<accession>A0ABQ6I3W1</accession>
<keyword evidence="1" id="KW-0472">Membrane</keyword>
<dbReference type="InterPro" id="IPR025403">
    <property type="entry name" value="TgpA-like_C"/>
</dbReference>
<sequence length="244" mass="25647">MGRLGWLGQRPDATGVHGPVILAGLLVRASGVRLDAPPVTPDGPTAQRWAVDELSRPEYHQHESLLARFLRWLGDLFDGAPTLGLPPGWAAVVVVGVVLLVVGVALLVAGPVRRTRRVHAPRPVFDDAARSAAELRTLADDAAAAGDWDVAVVERFRALVRSLEERVVLAEVPGRTADEAAREASAAFGAGPAARLAASARTFDDVRYGGRHAGPGDDAALRALDDELRTSTPHRTDAPAGVGA</sequence>
<comment type="caution">
    <text evidence="3">The sequence shown here is derived from an EMBL/GenBank/DDBJ whole genome shotgun (WGS) entry which is preliminary data.</text>
</comment>
<dbReference type="EMBL" id="BSUK01000001">
    <property type="protein sequence ID" value="GMA25162.1"/>
    <property type="molecule type" value="Genomic_DNA"/>
</dbReference>
<keyword evidence="4" id="KW-1185">Reference proteome</keyword>